<evidence type="ECO:0000313" key="3">
    <source>
        <dbReference type="EMBL" id="GIJ56285.1"/>
    </source>
</evidence>
<dbReference type="EMBL" id="BOPG01000024">
    <property type="protein sequence ID" value="GIJ56285.1"/>
    <property type="molecule type" value="Genomic_DNA"/>
</dbReference>
<dbReference type="Proteomes" id="UP000612585">
    <property type="component" value="Unassembled WGS sequence"/>
</dbReference>
<name>A0A8J3Z7D2_9ACTN</name>
<organism evidence="3 4">
    <name type="scientific">Virgisporangium aurantiacum</name>
    <dbReference type="NCBI Taxonomy" id="175570"/>
    <lineage>
        <taxon>Bacteria</taxon>
        <taxon>Bacillati</taxon>
        <taxon>Actinomycetota</taxon>
        <taxon>Actinomycetes</taxon>
        <taxon>Micromonosporales</taxon>
        <taxon>Micromonosporaceae</taxon>
        <taxon>Virgisporangium</taxon>
    </lineage>
</organism>
<accession>A0A8J3Z7D2</accession>
<keyword evidence="4" id="KW-1185">Reference proteome</keyword>
<feature type="region of interest" description="Disordered" evidence="1">
    <location>
        <begin position="192"/>
        <end position="222"/>
    </location>
</feature>
<reference evidence="3" key="1">
    <citation type="submission" date="2021-01" db="EMBL/GenBank/DDBJ databases">
        <title>Whole genome shotgun sequence of Virgisporangium aurantiacum NBRC 16421.</title>
        <authorList>
            <person name="Komaki H."/>
            <person name="Tamura T."/>
        </authorList>
    </citation>
    <scope>NUCLEOTIDE SEQUENCE</scope>
    <source>
        <strain evidence="3">NBRC 16421</strain>
    </source>
</reference>
<proteinExistence type="predicted"/>
<protein>
    <submittedName>
        <fullName evidence="3">Uncharacterized protein</fullName>
    </submittedName>
</protein>
<sequence length="222" mass="23249">MNDLNAVTRAARVRDEDLAGMESDPAARALFDTIVTDTDHVAARRFTGRRIVLVAAAVVVVGAAAVFGPGLLGDRPGGAASYANDAIDIRREGRFLVARIKDPLADRERFTEAFRAVGKKVTITLVPVSPRYVGQLLSSGSSANRTTHVETEFEPTGGGRVDCAVEPLRCTLTIRISIDTTSTVQYTFGRAARPGEALQDPSRDPGSGPTVSGPGASAGGGN</sequence>
<keyword evidence="2" id="KW-1133">Transmembrane helix</keyword>
<feature type="transmembrane region" description="Helical" evidence="2">
    <location>
        <begin position="51"/>
        <end position="72"/>
    </location>
</feature>
<gene>
    <name evidence="3" type="ORF">Vau01_038010</name>
</gene>
<comment type="caution">
    <text evidence="3">The sequence shown here is derived from an EMBL/GenBank/DDBJ whole genome shotgun (WGS) entry which is preliminary data.</text>
</comment>
<evidence type="ECO:0000313" key="4">
    <source>
        <dbReference type="Proteomes" id="UP000612585"/>
    </source>
</evidence>
<dbReference type="RefSeq" id="WP_203994344.1">
    <property type="nucleotide sequence ID" value="NZ_BOPG01000024.1"/>
</dbReference>
<keyword evidence="2" id="KW-0812">Transmembrane</keyword>
<dbReference type="AlphaFoldDB" id="A0A8J3Z7D2"/>
<evidence type="ECO:0000256" key="2">
    <source>
        <dbReference type="SAM" id="Phobius"/>
    </source>
</evidence>
<evidence type="ECO:0000256" key="1">
    <source>
        <dbReference type="SAM" id="MobiDB-lite"/>
    </source>
</evidence>
<keyword evidence="2" id="KW-0472">Membrane</keyword>